<accession>A0A1G6USL7</accession>
<dbReference type="RefSeq" id="WP_090391218.1">
    <property type="nucleotide sequence ID" value="NZ_FMZO01000009.1"/>
</dbReference>
<evidence type="ECO:0000313" key="2">
    <source>
        <dbReference type="EMBL" id="SDD44312.1"/>
    </source>
</evidence>
<reference evidence="3" key="1">
    <citation type="submission" date="2016-10" db="EMBL/GenBank/DDBJ databases">
        <authorList>
            <person name="Varghese N."/>
            <person name="Submissions S."/>
        </authorList>
    </citation>
    <scope>NUCLEOTIDE SEQUENCE [LARGE SCALE GENOMIC DNA]</scope>
    <source>
        <strain evidence="3">DSM 25811 / CCM 8410 / LMG 26954 / E90</strain>
    </source>
</reference>
<keyword evidence="1" id="KW-0472">Membrane</keyword>
<proteinExistence type="predicted"/>
<sequence length="134" mass="14971">MAPVKNNIYQKTLRAFSLIESVVALVLILLVFFISIHFFVSVKQSGFSMQRMNAAGALDDYIQNSLSRQDFSIQKEVINNWAVSREASPDTREPALLQVRFTVYKKDSLAAPLLTRVLLVRSPAPSEPPAHALP</sequence>
<evidence type="ECO:0000313" key="3">
    <source>
        <dbReference type="Proteomes" id="UP000198757"/>
    </source>
</evidence>
<evidence type="ECO:0008006" key="4">
    <source>
        <dbReference type="Google" id="ProtNLM"/>
    </source>
</evidence>
<dbReference type="EMBL" id="FMZO01000009">
    <property type="protein sequence ID" value="SDD44312.1"/>
    <property type="molecule type" value="Genomic_DNA"/>
</dbReference>
<keyword evidence="1" id="KW-0812">Transmembrane</keyword>
<dbReference type="AlphaFoldDB" id="A0A1G6USL7"/>
<feature type="transmembrane region" description="Helical" evidence="1">
    <location>
        <begin position="22"/>
        <end position="42"/>
    </location>
</feature>
<dbReference type="STRING" id="1285928.SAMN04487894_10977"/>
<evidence type="ECO:0000256" key="1">
    <source>
        <dbReference type="SAM" id="Phobius"/>
    </source>
</evidence>
<keyword evidence="1" id="KW-1133">Transmembrane helix</keyword>
<keyword evidence="3" id="KW-1185">Reference proteome</keyword>
<dbReference type="OrthoDB" id="9962955at2"/>
<gene>
    <name evidence="2" type="ORF">SAMN04487894_10977</name>
</gene>
<dbReference type="Proteomes" id="UP000198757">
    <property type="component" value="Unassembled WGS sequence"/>
</dbReference>
<name>A0A1G6USL7_NIADE</name>
<protein>
    <recommendedName>
        <fullName evidence="4">Prepilin-type N-terminal cleavage/methylation domain-containing protein</fullName>
    </recommendedName>
</protein>
<organism evidence="2 3">
    <name type="scientific">Niabella drilacis (strain DSM 25811 / CCM 8410 / CCUG 62505 / LMG 26954 / E90)</name>
    <dbReference type="NCBI Taxonomy" id="1285928"/>
    <lineage>
        <taxon>Bacteria</taxon>
        <taxon>Pseudomonadati</taxon>
        <taxon>Bacteroidota</taxon>
        <taxon>Chitinophagia</taxon>
        <taxon>Chitinophagales</taxon>
        <taxon>Chitinophagaceae</taxon>
        <taxon>Niabella</taxon>
    </lineage>
</organism>